<reference evidence="1 2" key="1">
    <citation type="submission" date="2024-01" db="EMBL/GenBank/DDBJ databases">
        <title>A draft genome for the cacao thread blight pathogen Marasmiellus scandens.</title>
        <authorList>
            <person name="Baruah I.K."/>
            <person name="Leung J."/>
            <person name="Bukari Y."/>
            <person name="Amoako-Attah I."/>
            <person name="Meinhardt L.W."/>
            <person name="Bailey B.A."/>
            <person name="Cohen S.P."/>
        </authorList>
    </citation>
    <scope>NUCLEOTIDE SEQUENCE [LARGE SCALE GENOMIC DNA]</scope>
    <source>
        <strain evidence="1 2">GH-19</strain>
    </source>
</reference>
<evidence type="ECO:0008006" key="3">
    <source>
        <dbReference type="Google" id="ProtNLM"/>
    </source>
</evidence>
<protein>
    <recommendedName>
        <fullName evidence="3">Retrotransposon Copia-like N-terminal domain-containing protein</fullName>
    </recommendedName>
</protein>
<organism evidence="1 2">
    <name type="scientific">Marasmiellus scandens</name>
    <dbReference type="NCBI Taxonomy" id="2682957"/>
    <lineage>
        <taxon>Eukaryota</taxon>
        <taxon>Fungi</taxon>
        <taxon>Dikarya</taxon>
        <taxon>Basidiomycota</taxon>
        <taxon>Agaricomycotina</taxon>
        <taxon>Agaricomycetes</taxon>
        <taxon>Agaricomycetidae</taxon>
        <taxon>Agaricales</taxon>
        <taxon>Marasmiineae</taxon>
        <taxon>Omphalotaceae</taxon>
        <taxon>Marasmiellus</taxon>
    </lineage>
</organism>
<evidence type="ECO:0000313" key="2">
    <source>
        <dbReference type="Proteomes" id="UP001498398"/>
    </source>
</evidence>
<dbReference type="Proteomes" id="UP001498398">
    <property type="component" value="Unassembled WGS sequence"/>
</dbReference>
<gene>
    <name evidence="1" type="ORF">VKT23_012788</name>
</gene>
<dbReference type="EMBL" id="JBANRG010000032">
    <property type="protein sequence ID" value="KAK7451112.1"/>
    <property type="molecule type" value="Genomic_DNA"/>
</dbReference>
<evidence type="ECO:0000313" key="1">
    <source>
        <dbReference type="EMBL" id="KAK7451112.1"/>
    </source>
</evidence>
<accession>A0ABR1J581</accession>
<name>A0ABR1J581_9AGAR</name>
<keyword evidence="2" id="KW-1185">Reference proteome</keyword>
<comment type="caution">
    <text evidence="1">The sequence shown here is derived from an EMBL/GenBank/DDBJ whole genome shotgun (WGS) entry which is preliminary data.</text>
</comment>
<proteinExistence type="predicted"/>
<sequence>MTSSTPCNIPSGYISITHLPDDQKFDGENYISWREAMLQLGTRKGLEVYWRGNIVDPMPPEEGETVKSTPINDFHPNYYEISICGSVAIATILENIKNPNALRWDGKDKKSSDLWEWLEMEFKSISALTRKTKEEAL</sequence>